<dbReference type="EMBL" id="SVNY01000003">
    <property type="protein sequence ID" value="MBE6833437.1"/>
    <property type="molecule type" value="Genomic_DNA"/>
</dbReference>
<name>A0A928KRK8_9FIRM</name>
<evidence type="ECO:0000313" key="2">
    <source>
        <dbReference type="Proteomes" id="UP000754750"/>
    </source>
</evidence>
<organism evidence="1 2">
    <name type="scientific">Faecalispora sporosphaeroides</name>
    <dbReference type="NCBI Taxonomy" id="1549"/>
    <lineage>
        <taxon>Bacteria</taxon>
        <taxon>Bacillati</taxon>
        <taxon>Bacillota</taxon>
        <taxon>Clostridia</taxon>
        <taxon>Eubacteriales</taxon>
        <taxon>Oscillospiraceae</taxon>
        <taxon>Faecalispora</taxon>
    </lineage>
</organism>
<gene>
    <name evidence="1" type="ORF">E7512_07645</name>
</gene>
<reference evidence="1" key="1">
    <citation type="submission" date="2019-04" db="EMBL/GenBank/DDBJ databases">
        <title>Evolution of Biomass-Degrading Anaerobic Consortia Revealed by Metagenomics.</title>
        <authorList>
            <person name="Peng X."/>
        </authorList>
    </citation>
    <scope>NUCLEOTIDE SEQUENCE</scope>
    <source>
        <strain evidence="1">SIG551</strain>
    </source>
</reference>
<protein>
    <submittedName>
        <fullName evidence="1">Uncharacterized protein</fullName>
    </submittedName>
</protein>
<comment type="caution">
    <text evidence="1">The sequence shown here is derived from an EMBL/GenBank/DDBJ whole genome shotgun (WGS) entry which is preliminary data.</text>
</comment>
<proteinExistence type="predicted"/>
<dbReference type="Proteomes" id="UP000754750">
    <property type="component" value="Unassembled WGS sequence"/>
</dbReference>
<sequence length="116" mass="11723">MWISEKMAASRAAGSTVASGEVTGGRDARIAAQGETEYRRLALAAPWGIAYLPPAGARAVIFGGAENPVCAGTIVETGGLEPGELLLFSAGGARICLKNSGEVVINGQTFAAEGES</sequence>
<evidence type="ECO:0000313" key="1">
    <source>
        <dbReference type="EMBL" id="MBE6833437.1"/>
    </source>
</evidence>
<dbReference type="RefSeq" id="WP_020072611.1">
    <property type="nucleotide sequence ID" value="NZ_JBKWRC010000002.1"/>
</dbReference>
<dbReference type="AlphaFoldDB" id="A0A928KRK8"/>
<accession>A0A928KRK8</accession>